<evidence type="ECO:0000313" key="4">
    <source>
        <dbReference type="Proteomes" id="UP001304515"/>
    </source>
</evidence>
<dbReference type="RefSeq" id="WP_313323020.1">
    <property type="nucleotide sequence ID" value="NZ_CP134878.1"/>
</dbReference>
<evidence type="ECO:0000313" key="3">
    <source>
        <dbReference type="EMBL" id="WNM22867.1"/>
    </source>
</evidence>
<evidence type="ECO:0000256" key="1">
    <source>
        <dbReference type="SAM" id="Phobius"/>
    </source>
</evidence>
<gene>
    <name evidence="3" type="ORF">RN605_05780</name>
    <name evidence="2" type="ORF">RN608_12480</name>
</gene>
<dbReference type="Pfam" id="PF12869">
    <property type="entry name" value="tRNA_anti-like"/>
    <property type="match status" value="1"/>
</dbReference>
<accession>A0AA96EV48</accession>
<dbReference type="EMBL" id="CP134878">
    <property type="protein sequence ID" value="WNM18816.1"/>
    <property type="molecule type" value="Genomic_DNA"/>
</dbReference>
<dbReference type="Proteomes" id="UP001304515">
    <property type="component" value="Chromosome"/>
</dbReference>
<evidence type="ECO:0000313" key="2">
    <source>
        <dbReference type="EMBL" id="WNM18816.1"/>
    </source>
</evidence>
<dbReference type="KEGG" id="fcj:RN605_05780"/>
<keyword evidence="1" id="KW-0812">Transmembrane</keyword>
<feature type="transmembrane region" description="Helical" evidence="1">
    <location>
        <begin position="6"/>
        <end position="24"/>
    </location>
</feature>
<dbReference type="EMBL" id="CP134890">
    <property type="protein sequence ID" value="WNM22867.1"/>
    <property type="molecule type" value="Genomic_DNA"/>
</dbReference>
<reference evidence="3 4" key="1">
    <citation type="submission" date="2023-09" db="EMBL/GenBank/DDBJ databases">
        <title>Flavobacterium sp. a novel bacteria isolate from Pepper rhizosphere.</title>
        <authorList>
            <person name="Peng Y."/>
            <person name="Lee J."/>
        </authorList>
    </citation>
    <scope>NUCLEOTIDE SEQUENCE [LARGE SCALE GENOMIC DNA]</scope>
    <source>
        <strain evidence="2">PMR2A8</strain>
        <strain evidence="3 4">PMTSA4</strain>
    </source>
</reference>
<keyword evidence="1" id="KW-0472">Membrane</keyword>
<keyword evidence="1" id="KW-1133">Transmembrane helix</keyword>
<keyword evidence="4" id="KW-1185">Reference proteome</keyword>
<organism evidence="3 4">
    <name type="scientific">Flavobacterium capsici</name>
    <dbReference type="NCBI Taxonomy" id="3075618"/>
    <lineage>
        <taxon>Bacteria</taxon>
        <taxon>Pseudomonadati</taxon>
        <taxon>Bacteroidota</taxon>
        <taxon>Flavobacteriia</taxon>
        <taxon>Flavobacteriales</taxon>
        <taxon>Flavobacteriaceae</taxon>
        <taxon>Flavobacterium</taxon>
    </lineage>
</organism>
<proteinExistence type="predicted"/>
<protein>
    <recommendedName>
        <fullName evidence="5">tRNA_anti-like</fullName>
    </recommendedName>
</protein>
<dbReference type="InterPro" id="IPR024422">
    <property type="entry name" value="Protein_unknown_function_OB"/>
</dbReference>
<evidence type="ECO:0008006" key="5">
    <source>
        <dbReference type="Google" id="ProtNLM"/>
    </source>
</evidence>
<sequence>MKKKIYFLIILLLIIGFFVYKFIYKEHRDISTENASIVETTSQIYSAFSSNESEANSKYLDKTIEVKGLVTSVDKSTKSVVIDSKLNAIFQNELSEDIIVNDSIIVKGRLVGFDSLLDELQMDQCTKK</sequence>
<accession>A0AA96F2T4</accession>
<name>A0AA96F2T4_9FLAO</name>
<dbReference type="AlphaFoldDB" id="A0AA96F2T4"/>